<dbReference type="Pfam" id="PF13844">
    <property type="entry name" value="Glyco_transf_41"/>
    <property type="match status" value="1"/>
</dbReference>
<keyword evidence="5" id="KW-0328">Glycosyltransferase</keyword>
<dbReference type="PANTHER" id="PTHR44366">
    <property type="entry name" value="UDP-N-ACETYLGLUCOSAMINE--PEPTIDE N-ACETYLGLUCOSAMINYLTRANSFERASE 110 KDA SUBUNIT"/>
    <property type="match status" value="1"/>
</dbReference>
<evidence type="ECO:0000259" key="11">
    <source>
        <dbReference type="Pfam" id="PF13844"/>
    </source>
</evidence>
<keyword evidence="8 10" id="KW-0802">TPR repeat</keyword>
<dbReference type="Gene3D" id="3.40.50.2000">
    <property type="entry name" value="Glycogen Phosphorylase B"/>
    <property type="match status" value="1"/>
</dbReference>
<evidence type="ECO:0000313" key="13">
    <source>
        <dbReference type="Proteomes" id="UP000078046"/>
    </source>
</evidence>
<dbReference type="SMART" id="SM00671">
    <property type="entry name" value="SEL1"/>
    <property type="match status" value="3"/>
</dbReference>
<dbReference type="PROSITE" id="PS50005">
    <property type="entry name" value="TPR"/>
    <property type="match status" value="7"/>
</dbReference>
<proteinExistence type="inferred from homology"/>
<evidence type="ECO:0000256" key="5">
    <source>
        <dbReference type="ARBA" id="ARBA00022676"/>
    </source>
</evidence>
<sequence>MPFLLNDPSYVTDNFKNCMELKSLISSLFSGEGWSTKMDANFIDGYVNLGNVLKDAKIYDRAIIAYLRALQLNENNSVVLGNLACIYCEQGHYLLSIETYKKAIELQPNFPDCYCNLANAYKEVGDIEKAVQNYNQALNLNENHADSLNNLGNIRREGGDLEGAIMLYQKALKVNSEFAVAHSNLASVLQTQGHHQQALLHYKEAIRISPNFADAFSNMGNTLKEMQDINGAMQCYNRALQISPSFADAHSNLASIYKDSGNIPEAINCYKMALHFKPDFPDAFCNMAHCLQIICDWTDYDNRMKKINDIINKQLKLTRIPSVHPHHTMLYPLTGDQRINIAKRHADLSVFKIKSLKKPFSWYNWKKPLKERLRIGYVSSDFANHPTSHLMQSIPGCHDRNNVEVFCYALTDDDNTSFRGKVVRESEHFVNLSSVKCNAAAIDIIRNDGINILINLNGYTKGARNELFALRGAPVQALWLGYPGTSGSDYIDYIISDKNVIPKDLSYQYSEKMAYMPNSFFIGDHQNMFPHLFNRYIVETTPASRKCDNISIINIINFTHIKNSSEFSQCETMVLQSNEKDSTFDLKPVYVPILKPTDTMKMSLQNLNFVRFNLSSGVIFRNGACSTQEDAYVATGQEPPAYAIYTSRAQYGLPEESLIFCNFNQLYKFDPICFGLWMKVMKHVHNSVLWLVRFPAAGENNIYRLAETHGIDSSRIIFSNIAPKEEHVRRGQLADICLDSYVCNGHTTGVDILWAGTPVVTLEGESFASRVASSQLFSIGLGNLVAKTTTEFVNIAVELATNTEKLKKIRLHLRNARISKPLFNCKLFSSYLEKLYHKMWNTYESEGTPYHIEL</sequence>
<feature type="repeat" description="TPR" evidence="10">
    <location>
        <begin position="77"/>
        <end position="110"/>
    </location>
</feature>
<dbReference type="GO" id="GO:0009740">
    <property type="term" value="P:gibberellic acid mediated signaling pathway"/>
    <property type="evidence" value="ECO:0007669"/>
    <property type="project" value="UniProtKB-KW"/>
</dbReference>
<dbReference type="InterPro" id="IPR029489">
    <property type="entry name" value="OGT/SEC/SPY_C"/>
</dbReference>
<dbReference type="Pfam" id="PF13424">
    <property type="entry name" value="TPR_12"/>
    <property type="match status" value="1"/>
</dbReference>
<feature type="repeat" description="TPR" evidence="10">
    <location>
        <begin position="145"/>
        <end position="178"/>
    </location>
</feature>
<dbReference type="EC" id="2.4.1.255" evidence="3"/>
<feature type="repeat" description="TPR" evidence="10">
    <location>
        <begin position="247"/>
        <end position="280"/>
    </location>
</feature>
<evidence type="ECO:0000256" key="10">
    <source>
        <dbReference type="PROSITE-ProRule" id="PRU00339"/>
    </source>
</evidence>
<dbReference type="InterPro" id="IPR037919">
    <property type="entry name" value="OGT"/>
</dbReference>
<dbReference type="AlphaFoldDB" id="A0A177AUL5"/>
<dbReference type="EMBL" id="LWCA01001183">
    <property type="protein sequence ID" value="OAF65698.1"/>
    <property type="molecule type" value="Genomic_DNA"/>
</dbReference>
<dbReference type="InterPro" id="IPR019734">
    <property type="entry name" value="TPR_rpt"/>
</dbReference>
<dbReference type="SUPFAM" id="SSF48452">
    <property type="entry name" value="TPR-like"/>
    <property type="match status" value="2"/>
</dbReference>
<comment type="similarity">
    <text evidence="2">Belongs to the glycosyltransferase 41 family. O-GlcNAc transferase subfamily.</text>
</comment>
<keyword evidence="9" id="KW-0939">Gibberellin signaling pathway</keyword>
<dbReference type="Gene3D" id="1.25.40.10">
    <property type="entry name" value="Tetratricopeptide repeat domain"/>
    <property type="match status" value="2"/>
</dbReference>
<dbReference type="InterPro" id="IPR006597">
    <property type="entry name" value="Sel1-like"/>
</dbReference>
<evidence type="ECO:0000256" key="9">
    <source>
        <dbReference type="ARBA" id="ARBA00022941"/>
    </source>
</evidence>
<protein>
    <recommendedName>
        <fullName evidence="4">Probable UDP-N-acetylglucosamine--peptide N-acetylglucosaminyltransferase SPINDLY</fullName>
        <ecNumber evidence="3">2.4.1.255</ecNumber>
    </recommendedName>
</protein>
<dbReference type="SMART" id="SM00028">
    <property type="entry name" value="TPR"/>
    <property type="match status" value="7"/>
</dbReference>
<feature type="domain" description="O-GlcNAc transferase C-terminal" evidence="11">
    <location>
        <begin position="294"/>
        <end position="830"/>
    </location>
</feature>
<reference evidence="12 13" key="1">
    <citation type="submission" date="2016-04" db="EMBL/GenBank/DDBJ databases">
        <title>The genome of Intoshia linei affirms orthonectids as highly simplified spiralians.</title>
        <authorList>
            <person name="Mikhailov K.V."/>
            <person name="Slusarev G.S."/>
            <person name="Nikitin M.A."/>
            <person name="Logacheva M.D."/>
            <person name="Penin A."/>
            <person name="Aleoshin V."/>
            <person name="Panchin Y.V."/>
        </authorList>
    </citation>
    <scope>NUCLEOTIDE SEQUENCE [LARGE SCALE GENOMIC DNA]</scope>
    <source>
        <strain evidence="12">Intl2013</strain>
        <tissue evidence="12">Whole animal</tissue>
    </source>
</reference>
<evidence type="ECO:0000256" key="8">
    <source>
        <dbReference type="ARBA" id="ARBA00022803"/>
    </source>
</evidence>
<accession>A0A177AUL5</accession>
<dbReference type="PROSITE" id="PS50293">
    <property type="entry name" value="TPR_REGION"/>
    <property type="match status" value="2"/>
</dbReference>
<evidence type="ECO:0000256" key="6">
    <source>
        <dbReference type="ARBA" id="ARBA00022679"/>
    </source>
</evidence>
<dbReference type="OrthoDB" id="9991317at2759"/>
<evidence type="ECO:0000256" key="7">
    <source>
        <dbReference type="ARBA" id="ARBA00022737"/>
    </source>
</evidence>
<dbReference type="GO" id="GO:0097363">
    <property type="term" value="F:protein O-acetylglucosaminyltransferase activity"/>
    <property type="evidence" value="ECO:0007669"/>
    <property type="project" value="UniProtKB-EC"/>
</dbReference>
<feature type="repeat" description="TPR" evidence="10">
    <location>
        <begin position="111"/>
        <end position="144"/>
    </location>
</feature>
<dbReference type="InterPro" id="IPR011990">
    <property type="entry name" value="TPR-like_helical_dom_sf"/>
</dbReference>
<dbReference type="Proteomes" id="UP000078046">
    <property type="component" value="Unassembled WGS sequence"/>
</dbReference>
<dbReference type="PANTHER" id="PTHR44366:SF1">
    <property type="entry name" value="UDP-N-ACETYLGLUCOSAMINE--PEPTIDE N-ACETYLGLUCOSAMINYLTRANSFERASE 110 KDA SUBUNIT"/>
    <property type="match status" value="1"/>
</dbReference>
<name>A0A177AUL5_9BILA</name>
<keyword evidence="7" id="KW-0677">Repeat</keyword>
<feature type="repeat" description="TPR" evidence="10">
    <location>
        <begin position="43"/>
        <end position="76"/>
    </location>
</feature>
<evidence type="ECO:0000256" key="4">
    <source>
        <dbReference type="ARBA" id="ARBA00019143"/>
    </source>
</evidence>
<feature type="repeat" description="TPR" evidence="10">
    <location>
        <begin position="179"/>
        <end position="212"/>
    </location>
</feature>
<dbReference type="FunFam" id="1.25.40.10:FF:000013">
    <property type="entry name" value="UDP-N-acetylglucosamine--peptide N-acetylglucosaminyltransferase 110 kDa subunit"/>
    <property type="match status" value="1"/>
</dbReference>
<dbReference type="Gene3D" id="3.40.50.11380">
    <property type="match status" value="1"/>
</dbReference>
<keyword evidence="6" id="KW-0808">Transferase</keyword>
<comment type="caution">
    <text evidence="12">The sequence shown here is derived from an EMBL/GenBank/DDBJ whole genome shotgun (WGS) entry which is preliminary data.</text>
</comment>
<organism evidence="12 13">
    <name type="scientific">Intoshia linei</name>
    <dbReference type="NCBI Taxonomy" id="1819745"/>
    <lineage>
        <taxon>Eukaryota</taxon>
        <taxon>Metazoa</taxon>
        <taxon>Spiralia</taxon>
        <taxon>Lophotrochozoa</taxon>
        <taxon>Mesozoa</taxon>
        <taxon>Orthonectida</taxon>
        <taxon>Rhopaluridae</taxon>
        <taxon>Intoshia</taxon>
    </lineage>
</organism>
<gene>
    <name evidence="12" type="ORF">A3Q56_06592</name>
</gene>
<dbReference type="Pfam" id="PF13414">
    <property type="entry name" value="TPR_11"/>
    <property type="match status" value="2"/>
</dbReference>
<dbReference type="Gene3D" id="3.30.720.150">
    <property type="match status" value="1"/>
</dbReference>
<dbReference type="Pfam" id="PF13181">
    <property type="entry name" value="TPR_8"/>
    <property type="match status" value="1"/>
</dbReference>
<evidence type="ECO:0000256" key="2">
    <source>
        <dbReference type="ARBA" id="ARBA00005386"/>
    </source>
</evidence>
<keyword evidence="13" id="KW-1185">Reference proteome</keyword>
<dbReference type="GO" id="GO:0006493">
    <property type="term" value="P:protein O-linked glycosylation"/>
    <property type="evidence" value="ECO:0007669"/>
    <property type="project" value="InterPro"/>
</dbReference>
<evidence type="ECO:0000256" key="3">
    <source>
        <dbReference type="ARBA" id="ARBA00011970"/>
    </source>
</evidence>
<evidence type="ECO:0000256" key="1">
    <source>
        <dbReference type="ARBA" id="ARBA00004922"/>
    </source>
</evidence>
<evidence type="ECO:0000313" key="12">
    <source>
        <dbReference type="EMBL" id="OAF65698.1"/>
    </source>
</evidence>
<comment type="pathway">
    <text evidence="1">Protein modification; protein glycosylation.</text>
</comment>
<feature type="repeat" description="TPR" evidence="10">
    <location>
        <begin position="213"/>
        <end position="246"/>
    </location>
</feature>